<proteinExistence type="predicted"/>
<feature type="region of interest" description="Disordered" evidence="1">
    <location>
        <begin position="101"/>
        <end position="123"/>
    </location>
</feature>
<dbReference type="GO" id="GO:0031012">
    <property type="term" value="C:extracellular matrix"/>
    <property type="evidence" value="ECO:0007669"/>
    <property type="project" value="TreeGrafter"/>
</dbReference>
<accession>A0A3M0L4J5</accession>
<dbReference type="OrthoDB" id="6155261at2759"/>
<evidence type="ECO:0000313" key="2">
    <source>
        <dbReference type="EMBL" id="RMC20265.1"/>
    </source>
</evidence>
<sequence>MSVGYNVPHLKYFYTNAHSMKIEQEELKALAQSQRFYITGINETSWDESCDWSAMLGGYRLFRRGAGVHQCWSLFEYHLLKGTGAGNSQMSKVNQKQKVGLTEQGSPFGNKAKKEGDEDGHLTNRDMDKAEVFNAFFASIFIMDDGPRESQCPELEDHDCQHDQIPVNPELVQDLLLQLDPYKSMGPNGIHTRILKELADVIAKPLSMNFEQSWESKRLPADWKLANTVPVFKKSKKNDPEN</sequence>
<dbReference type="GO" id="GO:0061343">
    <property type="term" value="P:cell adhesion involved in heart morphogenesis"/>
    <property type="evidence" value="ECO:0007669"/>
    <property type="project" value="TreeGrafter"/>
</dbReference>
<dbReference type="AlphaFoldDB" id="A0A3M0L4J5"/>
<dbReference type="Proteomes" id="UP000269221">
    <property type="component" value="Unassembled WGS sequence"/>
</dbReference>
<dbReference type="PANTHER" id="PTHR33395">
    <property type="entry name" value="TRANSCRIPTASE, PUTATIVE-RELATED-RELATED"/>
    <property type="match status" value="1"/>
</dbReference>
<evidence type="ECO:0000256" key="1">
    <source>
        <dbReference type="SAM" id="MobiDB-lite"/>
    </source>
</evidence>
<feature type="compositionally biased region" description="Basic and acidic residues" evidence="1">
    <location>
        <begin position="112"/>
        <end position="123"/>
    </location>
</feature>
<comment type="caution">
    <text evidence="2">The sequence shown here is derived from an EMBL/GenBank/DDBJ whole genome shotgun (WGS) entry which is preliminary data.</text>
</comment>
<dbReference type="GO" id="GO:0007508">
    <property type="term" value="P:larval heart development"/>
    <property type="evidence" value="ECO:0007669"/>
    <property type="project" value="TreeGrafter"/>
</dbReference>
<keyword evidence="3" id="KW-1185">Reference proteome</keyword>
<dbReference type="EMBL" id="QRBI01000093">
    <property type="protein sequence ID" value="RMC20265.1"/>
    <property type="molecule type" value="Genomic_DNA"/>
</dbReference>
<reference evidence="2 3" key="1">
    <citation type="submission" date="2018-07" db="EMBL/GenBank/DDBJ databases">
        <title>A high quality draft genome assembly of the barn swallow (H. rustica rustica).</title>
        <authorList>
            <person name="Formenti G."/>
            <person name="Chiara M."/>
            <person name="Poveda L."/>
            <person name="Francoijs K.-J."/>
            <person name="Bonisoli-Alquati A."/>
            <person name="Canova L."/>
            <person name="Gianfranceschi L."/>
            <person name="Horner D.S."/>
            <person name="Saino N."/>
        </authorList>
    </citation>
    <scope>NUCLEOTIDE SEQUENCE [LARGE SCALE GENOMIC DNA]</scope>
    <source>
        <strain evidence="2">Chelidonia</strain>
        <tissue evidence="2">Blood</tissue>
    </source>
</reference>
<organism evidence="2 3">
    <name type="scientific">Hirundo rustica rustica</name>
    <dbReference type="NCBI Taxonomy" id="333673"/>
    <lineage>
        <taxon>Eukaryota</taxon>
        <taxon>Metazoa</taxon>
        <taxon>Chordata</taxon>
        <taxon>Craniata</taxon>
        <taxon>Vertebrata</taxon>
        <taxon>Euteleostomi</taxon>
        <taxon>Archelosauria</taxon>
        <taxon>Archosauria</taxon>
        <taxon>Dinosauria</taxon>
        <taxon>Saurischia</taxon>
        <taxon>Theropoda</taxon>
        <taxon>Coelurosauria</taxon>
        <taxon>Aves</taxon>
        <taxon>Neognathae</taxon>
        <taxon>Neoaves</taxon>
        <taxon>Telluraves</taxon>
        <taxon>Australaves</taxon>
        <taxon>Passeriformes</taxon>
        <taxon>Sylvioidea</taxon>
        <taxon>Hirundinidae</taxon>
        <taxon>Hirundo</taxon>
    </lineage>
</organism>
<dbReference type="STRING" id="333673.A0A3M0L4J5"/>
<dbReference type="PANTHER" id="PTHR33395:SF22">
    <property type="entry name" value="REVERSE TRANSCRIPTASE DOMAIN-CONTAINING PROTEIN"/>
    <property type="match status" value="1"/>
</dbReference>
<name>A0A3M0L4J5_HIRRU</name>
<evidence type="ECO:0000313" key="3">
    <source>
        <dbReference type="Proteomes" id="UP000269221"/>
    </source>
</evidence>
<gene>
    <name evidence="2" type="ORF">DUI87_01111</name>
</gene>
<protein>
    <submittedName>
        <fullName evidence="2">Uncharacterized protein</fullName>
    </submittedName>
</protein>